<comment type="caution">
    <text evidence="8">The sequence shown here is derived from an EMBL/GenBank/DDBJ whole genome shotgun (WGS) entry which is preliminary data.</text>
</comment>
<dbReference type="CDD" id="cd14014">
    <property type="entry name" value="STKc_PknB_like"/>
    <property type="match status" value="1"/>
</dbReference>
<feature type="compositionally biased region" description="Low complexity" evidence="6">
    <location>
        <begin position="337"/>
        <end position="348"/>
    </location>
</feature>
<evidence type="ECO:0000256" key="6">
    <source>
        <dbReference type="SAM" id="MobiDB-lite"/>
    </source>
</evidence>
<feature type="domain" description="Protein kinase" evidence="7">
    <location>
        <begin position="15"/>
        <end position="271"/>
    </location>
</feature>
<evidence type="ECO:0000313" key="9">
    <source>
        <dbReference type="Proteomes" id="UP000635387"/>
    </source>
</evidence>
<dbReference type="RefSeq" id="WP_191258697.1">
    <property type="nucleotide sequence ID" value="NZ_BNAY01000010.1"/>
</dbReference>
<evidence type="ECO:0000256" key="4">
    <source>
        <dbReference type="ARBA" id="ARBA00022840"/>
    </source>
</evidence>
<evidence type="ECO:0000256" key="5">
    <source>
        <dbReference type="PROSITE-ProRule" id="PRU10141"/>
    </source>
</evidence>
<keyword evidence="4 5" id="KW-0067">ATP-binding</keyword>
<dbReference type="PROSITE" id="PS50011">
    <property type="entry name" value="PROTEIN_KINASE_DOM"/>
    <property type="match status" value="1"/>
</dbReference>
<dbReference type="Gene3D" id="3.30.200.20">
    <property type="entry name" value="Phosphorylase Kinase, domain 1"/>
    <property type="match status" value="1"/>
</dbReference>
<keyword evidence="3" id="KW-0418">Kinase</keyword>
<dbReference type="Gene3D" id="1.10.510.10">
    <property type="entry name" value="Transferase(Phosphotransferase) domain 1"/>
    <property type="match status" value="1"/>
</dbReference>
<feature type="binding site" evidence="5">
    <location>
        <position position="43"/>
    </location>
    <ligand>
        <name>ATP</name>
        <dbReference type="ChEBI" id="CHEBI:30616"/>
    </ligand>
</feature>
<dbReference type="PROSITE" id="PS00108">
    <property type="entry name" value="PROTEIN_KINASE_ST"/>
    <property type="match status" value="1"/>
</dbReference>
<dbReference type="SMART" id="SM00220">
    <property type="entry name" value="S_TKc"/>
    <property type="match status" value="1"/>
</dbReference>
<organism evidence="8 9">
    <name type="scientific">Amycolatopsis oliviviridis</name>
    <dbReference type="NCBI Taxonomy" id="1471590"/>
    <lineage>
        <taxon>Bacteria</taxon>
        <taxon>Bacillati</taxon>
        <taxon>Actinomycetota</taxon>
        <taxon>Actinomycetes</taxon>
        <taxon>Pseudonocardiales</taxon>
        <taxon>Pseudonocardiaceae</taxon>
        <taxon>Amycolatopsis</taxon>
    </lineage>
</organism>
<dbReference type="Proteomes" id="UP000635387">
    <property type="component" value="Unassembled WGS sequence"/>
</dbReference>
<feature type="region of interest" description="Disordered" evidence="6">
    <location>
        <begin position="334"/>
        <end position="359"/>
    </location>
</feature>
<keyword evidence="1" id="KW-0808">Transferase</keyword>
<dbReference type="InterPro" id="IPR008271">
    <property type="entry name" value="Ser/Thr_kinase_AS"/>
</dbReference>
<dbReference type="InterPro" id="IPR017441">
    <property type="entry name" value="Protein_kinase_ATP_BS"/>
</dbReference>
<proteinExistence type="predicted"/>
<reference evidence="9" key="1">
    <citation type="journal article" date="2019" name="Int. J. Syst. Evol. Microbiol.">
        <title>The Global Catalogue of Microorganisms (GCM) 10K type strain sequencing project: providing services to taxonomists for standard genome sequencing and annotation.</title>
        <authorList>
            <consortium name="The Broad Institute Genomics Platform"/>
            <consortium name="The Broad Institute Genome Sequencing Center for Infectious Disease"/>
            <person name="Wu L."/>
            <person name="Ma J."/>
        </authorList>
    </citation>
    <scope>NUCLEOTIDE SEQUENCE [LARGE SCALE GENOMIC DNA]</scope>
    <source>
        <strain evidence="9">CGMCC 4.7683</strain>
    </source>
</reference>
<evidence type="ECO:0000256" key="3">
    <source>
        <dbReference type="ARBA" id="ARBA00022777"/>
    </source>
</evidence>
<evidence type="ECO:0000256" key="2">
    <source>
        <dbReference type="ARBA" id="ARBA00022741"/>
    </source>
</evidence>
<dbReference type="InterPro" id="IPR000719">
    <property type="entry name" value="Prot_kinase_dom"/>
</dbReference>
<evidence type="ECO:0000256" key="1">
    <source>
        <dbReference type="ARBA" id="ARBA00022679"/>
    </source>
</evidence>
<dbReference type="PANTHER" id="PTHR43289:SF34">
    <property type="entry name" value="SERINE_THREONINE-PROTEIN KINASE YBDM-RELATED"/>
    <property type="match status" value="1"/>
</dbReference>
<dbReference type="EMBL" id="BNAY01000010">
    <property type="protein sequence ID" value="GHH32645.1"/>
    <property type="molecule type" value="Genomic_DNA"/>
</dbReference>
<dbReference type="PANTHER" id="PTHR43289">
    <property type="entry name" value="MITOGEN-ACTIVATED PROTEIN KINASE KINASE KINASE 20-RELATED"/>
    <property type="match status" value="1"/>
</dbReference>
<keyword evidence="2 5" id="KW-0547">Nucleotide-binding</keyword>
<protein>
    <recommendedName>
        <fullName evidence="7">Protein kinase domain-containing protein</fullName>
    </recommendedName>
</protein>
<keyword evidence="9" id="KW-1185">Reference proteome</keyword>
<dbReference type="PROSITE" id="PS00107">
    <property type="entry name" value="PROTEIN_KINASE_ATP"/>
    <property type="match status" value="1"/>
</dbReference>
<name>A0ABQ3M3W7_9PSEU</name>
<accession>A0ABQ3M3W7</accession>
<dbReference type="InterPro" id="IPR011009">
    <property type="entry name" value="Kinase-like_dom_sf"/>
</dbReference>
<sequence length="627" mass="65473">MKPLNTGEPTGVGRYRVFAALGEGGMGRVLLGTSSDGRLVAIKQVHPGFAQDPGFRERFRREVETSRLVSGAYTAPVMDADPNAPTPWLASVFVPGPALSEAVSAGGPLPPMAVRHLAAGLALALGDIHRAGLIHRDLKPGNVILTGDGPRVIDFGIARAVEGDSELTHTGAVIGSPGFMSPEQAEGKPLTPASDMFSFGALLVMAATGSNPFTGTSTPHTLYNVVHVQPDLRHLAPELRQIVEPCLAKNPADRPSPAWVLERLGPIPPMVTPWPPAVSHLIETQQAEVRRLLNPPPPKRSRRGLYAGLAAAAVVLLVGGVVAAVSLNGDDPPPAVAAPSSPAVPDVPETTPVNADPLGPDNLRKVDLCKVLEGRSVPGFGKLGKENSVDFDSCTYASPAGKWLDLTIGGGLVDGEPSGQLEGLPLTLKGTDDSCGVSVPVTGVQNTGLSARINSMSTKDEACSVVKAALTDAVKRIRAGGQERELPAGTLAPLDPCALVGPATADRLIGPVVEAVREHLHECRYDAAGSLRLKLLKSYPPVQSKDSYYSNTATLDIGGKTVFLAEADDGVARSTCSLTWQHRPISDREGENIELTFGTSGTKLTAAQACDKAKGFAEALLPKLPKP</sequence>
<dbReference type="Pfam" id="PF00069">
    <property type="entry name" value="Pkinase"/>
    <property type="match status" value="1"/>
</dbReference>
<evidence type="ECO:0000259" key="7">
    <source>
        <dbReference type="PROSITE" id="PS50011"/>
    </source>
</evidence>
<gene>
    <name evidence="8" type="ORF">GCM10017790_70070</name>
</gene>
<dbReference type="SUPFAM" id="SSF56112">
    <property type="entry name" value="Protein kinase-like (PK-like)"/>
    <property type="match status" value="1"/>
</dbReference>
<evidence type="ECO:0000313" key="8">
    <source>
        <dbReference type="EMBL" id="GHH32645.1"/>
    </source>
</evidence>